<evidence type="ECO:0000313" key="2">
    <source>
        <dbReference type="EMBL" id="ONM50284.1"/>
    </source>
</evidence>
<reference evidence="2 3" key="1">
    <citation type="journal article" date="2016" name="Antonie Van Leeuwenhoek">
        <title>Nocardia donostiensis sp. nov., isolated from human respiratory specimens.</title>
        <authorList>
            <person name="Ercibengoa M."/>
            <person name="Bell M."/>
            <person name="Marimon J.M."/>
            <person name="Humrighouse B."/>
            <person name="Klenk H.P."/>
            <person name="Potter G."/>
            <person name="Perez-Trallero E."/>
        </authorList>
    </citation>
    <scope>NUCLEOTIDE SEQUENCE [LARGE SCALE GENOMIC DNA]</scope>
    <source>
        <strain evidence="2 3">X1655</strain>
    </source>
</reference>
<feature type="compositionally biased region" description="Low complexity" evidence="1">
    <location>
        <begin position="402"/>
        <end position="411"/>
    </location>
</feature>
<feature type="compositionally biased region" description="Polar residues" evidence="1">
    <location>
        <begin position="456"/>
        <end position="467"/>
    </location>
</feature>
<proteinExistence type="predicted"/>
<sequence>MKPLDSGFPGVIAPETDTTATAEHAAAEQAVTTEPPTSTAIQDLPLPQLPEDLPPIEPPEFVLARKISEDTPATGTVPAGLPGLSAAGTPDPQDILSGAATGAAALLGDAHEALDQAAAPVIETAQGVLGHAQNEVGPALGAAPAATATAAGPAAAAAAPTLPDDPVGALLSGAGLAALPGVDALFKPILDLLSSFGTGVIGALDPTAILSQSSKIIEAAMQVGRGSMATVDQLWQSQAARNAQIAGQEANNTGLETSQRGIDISELTQRAAAVVQQGNAQLTRIASSFATQAAALAPVIMTPPAQTALIASATQHLGEAVGVVNVTRGDLAGKTAELNGVVHQLLGSGAGPQPAEVAQAVAQNIGQPMLSQAEDAATTVAGLESPLSTGTPSTTAAGLNTPGTPGSPSFGAPGGPGSPSVPGLPSAPSTPGVPGLPGAPMSGGIRPGLPGIPGALNTTPAGTSTGFMGSPAAAGAGQRNNEEEHSRNVESYQSVIGNDDLTGPLGESTPEVIGATHTDESDGFDYNQDQF</sequence>
<evidence type="ECO:0000313" key="3">
    <source>
        <dbReference type="Proteomes" id="UP000188836"/>
    </source>
</evidence>
<feature type="compositionally biased region" description="Low complexity" evidence="1">
    <location>
        <begin position="13"/>
        <end position="34"/>
    </location>
</feature>
<feature type="compositionally biased region" description="Low complexity" evidence="1">
    <location>
        <begin position="418"/>
        <end position="429"/>
    </location>
</feature>
<dbReference type="AlphaFoldDB" id="A0A1W0B0L7"/>
<gene>
    <name evidence="2" type="ORF">B0T46_04265</name>
</gene>
<dbReference type="OrthoDB" id="4519614at2"/>
<feature type="compositionally biased region" description="Low complexity" evidence="1">
    <location>
        <begin position="443"/>
        <end position="454"/>
    </location>
</feature>
<dbReference type="RefSeq" id="WP_077115102.1">
    <property type="nucleotide sequence ID" value="NZ_LOKT01000004.1"/>
</dbReference>
<feature type="compositionally biased region" description="Polar residues" evidence="1">
    <location>
        <begin position="386"/>
        <end position="398"/>
    </location>
</feature>
<evidence type="ECO:0000256" key="1">
    <source>
        <dbReference type="SAM" id="MobiDB-lite"/>
    </source>
</evidence>
<protein>
    <submittedName>
        <fullName evidence="2">Uncharacterized protein</fullName>
    </submittedName>
</protein>
<comment type="caution">
    <text evidence="2">The sequence shown here is derived from an EMBL/GenBank/DDBJ whole genome shotgun (WGS) entry which is preliminary data.</text>
</comment>
<keyword evidence="3" id="KW-1185">Reference proteome</keyword>
<organism evidence="2 3">
    <name type="scientific">Nocardia donostiensis</name>
    <dbReference type="NCBI Taxonomy" id="1538463"/>
    <lineage>
        <taxon>Bacteria</taxon>
        <taxon>Bacillati</taxon>
        <taxon>Actinomycetota</taxon>
        <taxon>Actinomycetes</taxon>
        <taxon>Mycobacteriales</taxon>
        <taxon>Nocardiaceae</taxon>
        <taxon>Nocardia</taxon>
    </lineage>
</organism>
<feature type="region of interest" description="Disordered" evidence="1">
    <location>
        <begin position="383"/>
        <end position="531"/>
    </location>
</feature>
<dbReference type="EMBL" id="MUMY01000002">
    <property type="protein sequence ID" value="ONM50284.1"/>
    <property type="molecule type" value="Genomic_DNA"/>
</dbReference>
<dbReference type="Proteomes" id="UP000188836">
    <property type="component" value="Unassembled WGS sequence"/>
</dbReference>
<feature type="region of interest" description="Disordered" evidence="1">
    <location>
        <begin position="1"/>
        <end position="48"/>
    </location>
</feature>
<accession>A0A1W0B0L7</accession>
<dbReference type="STRING" id="1538463.B0T36_08360"/>
<name>A0A1W0B0L7_9NOCA</name>